<evidence type="ECO:0000256" key="1">
    <source>
        <dbReference type="SAM" id="MobiDB-lite"/>
    </source>
</evidence>
<evidence type="ECO:0000313" key="3">
    <source>
        <dbReference type="Proteomes" id="UP000198406"/>
    </source>
</evidence>
<sequence>MPVVSPMATDSSSSSLTLKTIVQNIYHRRTAPSNNKTNNNNNKSLERLFKEGEGKEEERHDIPIQDSDLSEPLPTTDEDHEEAEQREPMVIKTHRRTSATDWNELVQRAQNTHKQHHRRTLAMTNDEFMDVTMVCDELHGSSLCVV</sequence>
<evidence type="ECO:0000313" key="2">
    <source>
        <dbReference type="EMBL" id="GAX18415.1"/>
    </source>
</evidence>
<gene>
    <name evidence="2" type="ORF">FisN_2Lu070</name>
</gene>
<comment type="caution">
    <text evidence="2">The sequence shown here is derived from an EMBL/GenBank/DDBJ whole genome shotgun (WGS) entry which is preliminary data.</text>
</comment>
<dbReference type="Proteomes" id="UP000198406">
    <property type="component" value="Unassembled WGS sequence"/>
</dbReference>
<reference evidence="2 3" key="1">
    <citation type="journal article" date="2015" name="Plant Cell">
        <title>Oil accumulation by the oleaginous diatom Fistulifera solaris as revealed by the genome and transcriptome.</title>
        <authorList>
            <person name="Tanaka T."/>
            <person name="Maeda Y."/>
            <person name="Veluchamy A."/>
            <person name="Tanaka M."/>
            <person name="Abida H."/>
            <person name="Marechal E."/>
            <person name="Bowler C."/>
            <person name="Muto M."/>
            <person name="Sunaga Y."/>
            <person name="Tanaka M."/>
            <person name="Yoshino T."/>
            <person name="Taniguchi T."/>
            <person name="Fukuda Y."/>
            <person name="Nemoto M."/>
            <person name="Matsumoto M."/>
            <person name="Wong P.S."/>
            <person name="Aburatani S."/>
            <person name="Fujibuchi W."/>
        </authorList>
    </citation>
    <scope>NUCLEOTIDE SEQUENCE [LARGE SCALE GENOMIC DNA]</scope>
    <source>
        <strain evidence="2 3">JPCC DA0580</strain>
    </source>
</reference>
<feature type="region of interest" description="Disordered" evidence="1">
    <location>
        <begin position="27"/>
        <end position="101"/>
    </location>
</feature>
<dbReference type="EMBL" id="BDSP01000130">
    <property type="protein sequence ID" value="GAX18415.1"/>
    <property type="molecule type" value="Genomic_DNA"/>
</dbReference>
<name>A0A1Z5JWJ3_FISSO</name>
<dbReference type="AlphaFoldDB" id="A0A1Z5JWJ3"/>
<organism evidence="2 3">
    <name type="scientific">Fistulifera solaris</name>
    <name type="common">Oleaginous diatom</name>
    <dbReference type="NCBI Taxonomy" id="1519565"/>
    <lineage>
        <taxon>Eukaryota</taxon>
        <taxon>Sar</taxon>
        <taxon>Stramenopiles</taxon>
        <taxon>Ochrophyta</taxon>
        <taxon>Bacillariophyta</taxon>
        <taxon>Bacillariophyceae</taxon>
        <taxon>Bacillariophycidae</taxon>
        <taxon>Naviculales</taxon>
        <taxon>Naviculaceae</taxon>
        <taxon>Fistulifera</taxon>
    </lineage>
</organism>
<accession>A0A1Z5JWJ3</accession>
<dbReference type="InParanoid" id="A0A1Z5JWJ3"/>
<protein>
    <submittedName>
        <fullName evidence="2">Uncharacterized protein</fullName>
    </submittedName>
</protein>
<feature type="compositionally biased region" description="Basic and acidic residues" evidence="1">
    <location>
        <begin position="44"/>
        <end position="63"/>
    </location>
</feature>
<proteinExistence type="predicted"/>
<keyword evidence="3" id="KW-1185">Reference proteome</keyword>
<feature type="compositionally biased region" description="Low complexity" evidence="1">
    <location>
        <begin position="34"/>
        <end position="43"/>
    </location>
</feature>